<protein>
    <submittedName>
        <fullName evidence="9">NlpC/P60 family protein</fullName>
    </submittedName>
</protein>
<evidence type="ECO:0000256" key="7">
    <source>
        <dbReference type="SAM" id="SignalP"/>
    </source>
</evidence>
<dbReference type="Proteomes" id="UP000183376">
    <property type="component" value="Chromosome I"/>
</dbReference>
<evidence type="ECO:0000313" key="9">
    <source>
        <dbReference type="EMBL" id="SDM69007.1"/>
    </source>
</evidence>
<keyword evidence="10" id="KW-1185">Reference proteome</keyword>
<evidence type="ECO:0000313" key="10">
    <source>
        <dbReference type="Proteomes" id="UP000183376"/>
    </source>
</evidence>
<dbReference type="OrthoDB" id="4771638at2"/>
<feature type="domain" description="NlpC/P60" evidence="8">
    <location>
        <begin position="311"/>
        <end position="450"/>
    </location>
</feature>
<dbReference type="RefSeq" id="WP_030429590.1">
    <property type="nucleotide sequence ID" value="NZ_JOEF01000007.1"/>
</dbReference>
<evidence type="ECO:0000259" key="8">
    <source>
        <dbReference type="PROSITE" id="PS51935"/>
    </source>
</evidence>
<feature type="region of interest" description="Disordered" evidence="6">
    <location>
        <begin position="218"/>
        <end position="241"/>
    </location>
</feature>
<keyword evidence="7" id="KW-0732">Signal</keyword>
<dbReference type="InterPro" id="IPR051794">
    <property type="entry name" value="PG_Endopeptidase_C40"/>
</dbReference>
<dbReference type="GO" id="GO:0006508">
    <property type="term" value="P:proteolysis"/>
    <property type="evidence" value="ECO:0007669"/>
    <property type="project" value="UniProtKB-KW"/>
</dbReference>
<keyword evidence="4" id="KW-0788">Thiol protease</keyword>
<accession>A0A1G9VAB3</accession>
<dbReference type="PROSITE" id="PS51935">
    <property type="entry name" value="NLPC_P60"/>
    <property type="match status" value="1"/>
</dbReference>
<keyword evidence="3" id="KW-0378">Hydrolase</keyword>
<proteinExistence type="inferred from homology"/>
<dbReference type="Pfam" id="PF00877">
    <property type="entry name" value="NLPC_P60"/>
    <property type="match status" value="1"/>
</dbReference>
<keyword evidence="2" id="KW-0645">Protease</keyword>
<feature type="region of interest" description="Disordered" evidence="6">
    <location>
        <begin position="271"/>
        <end position="306"/>
    </location>
</feature>
<dbReference type="eggNOG" id="COG0791">
    <property type="taxonomic scope" value="Bacteria"/>
</dbReference>
<feature type="coiled-coil region" evidence="5">
    <location>
        <begin position="56"/>
        <end position="125"/>
    </location>
</feature>
<sequence>MSTRRSGSTLVSVALAMVTAVGIAGTAEAVPPPPPNPSDAELQQGRVDVDSKAGEVGKLTNQLAQAETKLLELSAEVQLKMEDANKAQVDLDAAEAAALAAKRDADGAKAEAEAAGRAIEEVRKQVDAFASSSYQQGSTVGSIRALMGVRSADELLERLRMLDAASGSQLTALDNMQRARTDKANKDSLARKALEVAKQKEDAAEAAKRAADAARAAAVSARAGQERRAEQLENERSSVERQLEEARNRVGGLQNQRRTFENWQEAKRREEAELARQAAEAAAAAASEERRRTGGGGTRGTVQRPTRVAGSGAVQIVINRALSQLGVIYAWGGGNGSGPTRGIRDGGVADAFGDYRKIGFDCSGLMIYAFSAVGINLPHYSGYQYNYGRRVPLSQMQPGDMLFWGNGGRIHHVAMYIGGGRMVEAPFSGARVRVTSVRYGGIMPYAARLL</sequence>
<feature type="compositionally biased region" description="Low complexity" evidence="6">
    <location>
        <begin position="275"/>
        <end position="286"/>
    </location>
</feature>
<feature type="chain" id="PRO_5009245795" evidence="7">
    <location>
        <begin position="30"/>
        <end position="450"/>
    </location>
</feature>
<feature type="signal peptide" evidence="7">
    <location>
        <begin position="1"/>
        <end position="29"/>
    </location>
</feature>
<feature type="compositionally biased region" description="Basic and acidic residues" evidence="6">
    <location>
        <begin position="224"/>
        <end position="241"/>
    </location>
</feature>
<evidence type="ECO:0000256" key="6">
    <source>
        <dbReference type="SAM" id="MobiDB-lite"/>
    </source>
</evidence>
<evidence type="ECO:0000256" key="4">
    <source>
        <dbReference type="ARBA" id="ARBA00022807"/>
    </source>
</evidence>
<dbReference type="AlphaFoldDB" id="A0A1G9VAB3"/>
<keyword evidence="5" id="KW-0175">Coiled coil</keyword>
<dbReference type="GO" id="GO:0008234">
    <property type="term" value="F:cysteine-type peptidase activity"/>
    <property type="evidence" value="ECO:0007669"/>
    <property type="project" value="UniProtKB-KW"/>
</dbReference>
<evidence type="ECO:0000256" key="1">
    <source>
        <dbReference type="ARBA" id="ARBA00007074"/>
    </source>
</evidence>
<comment type="similarity">
    <text evidence="1">Belongs to the peptidase C40 family.</text>
</comment>
<name>A0A1G9VAB3_ALLAB</name>
<reference evidence="9 10" key="1">
    <citation type="submission" date="2016-10" db="EMBL/GenBank/DDBJ databases">
        <authorList>
            <person name="de Groot N.N."/>
        </authorList>
    </citation>
    <scope>NUCLEOTIDE SEQUENCE [LARGE SCALE GENOMIC DNA]</scope>
    <source>
        <strain evidence="9 10">DSM 44149</strain>
    </source>
</reference>
<evidence type="ECO:0000256" key="3">
    <source>
        <dbReference type="ARBA" id="ARBA00022801"/>
    </source>
</evidence>
<dbReference type="PANTHER" id="PTHR47359:SF3">
    <property type="entry name" value="NLP_P60 DOMAIN-CONTAINING PROTEIN-RELATED"/>
    <property type="match status" value="1"/>
</dbReference>
<dbReference type="PANTHER" id="PTHR47359">
    <property type="entry name" value="PEPTIDOGLYCAN DL-ENDOPEPTIDASE CWLO"/>
    <property type="match status" value="1"/>
</dbReference>
<evidence type="ECO:0000256" key="2">
    <source>
        <dbReference type="ARBA" id="ARBA00022670"/>
    </source>
</evidence>
<dbReference type="EMBL" id="LT629701">
    <property type="protein sequence ID" value="SDM69007.1"/>
    <property type="molecule type" value="Genomic_DNA"/>
</dbReference>
<dbReference type="Gene3D" id="3.90.1720.10">
    <property type="entry name" value="endopeptidase domain like (from Nostoc punctiforme)"/>
    <property type="match status" value="1"/>
</dbReference>
<dbReference type="SUPFAM" id="SSF54001">
    <property type="entry name" value="Cysteine proteinases"/>
    <property type="match status" value="1"/>
</dbReference>
<dbReference type="InterPro" id="IPR000064">
    <property type="entry name" value="NLP_P60_dom"/>
</dbReference>
<evidence type="ECO:0000256" key="5">
    <source>
        <dbReference type="SAM" id="Coils"/>
    </source>
</evidence>
<gene>
    <name evidence="9" type="ORF">SAMN04489726_2926</name>
</gene>
<dbReference type="InterPro" id="IPR038765">
    <property type="entry name" value="Papain-like_cys_pep_sf"/>
</dbReference>
<dbReference type="STRING" id="211114.SAMN04489726_2926"/>
<organism evidence="9 10">
    <name type="scientific">Allokutzneria albata</name>
    <name type="common">Kibdelosporangium albatum</name>
    <dbReference type="NCBI Taxonomy" id="211114"/>
    <lineage>
        <taxon>Bacteria</taxon>
        <taxon>Bacillati</taxon>
        <taxon>Actinomycetota</taxon>
        <taxon>Actinomycetes</taxon>
        <taxon>Pseudonocardiales</taxon>
        <taxon>Pseudonocardiaceae</taxon>
        <taxon>Allokutzneria</taxon>
    </lineage>
</organism>